<dbReference type="PROSITE" id="PS50202">
    <property type="entry name" value="MSP"/>
    <property type="match status" value="1"/>
</dbReference>
<evidence type="ECO:0000256" key="4">
    <source>
        <dbReference type="ARBA" id="ARBA00023273"/>
    </source>
</evidence>
<proteinExistence type="predicted"/>
<evidence type="ECO:0000256" key="5">
    <source>
        <dbReference type="ARBA" id="ARBA00037744"/>
    </source>
</evidence>
<dbReference type="GO" id="GO:0031143">
    <property type="term" value="C:pseudopodium"/>
    <property type="evidence" value="ECO:0007669"/>
    <property type="project" value="UniProtKB-SubCell"/>
</dbReference>
<sequence>MCTHGDIRTEPAENIYFNVPCASDQTCVIRLTNISSRRIAYSVQMWTDTQENIPGRHYTIKPPNGVLSPYHKVLVHVSVDPFQFETNKMLQDKVVIKYFEAPREGDVYSDQWTLTAPVIHQKLMPVFYNW</sequence>
<dbReference type="EMBL" id="UZAM01021019">
    <property type="protein sequence ID" value="VDP55065.1"/>
    <property type="molecule type" value="Genomic_DNA"/>
</dbReference>
<comment type="subcellular location">
    <subcellularLocation>
        <location evidence="6">Cell projection</location>
        <location evidence="6">Pseudopodium</location>
    </subcellularLocation>
    <subcellularLocation>
        <location evidence="1">Cytoplasm</location>
        <location evidence="1">Cytoskeleton</location>
    </subcellularLocation>
</comment>
<feature type="domain" description="MSP" evidence="8">
    <location>
        <begin position="6"/>
        <end position="130"/>
    </location>
</feature>
<keyword evidence="4" id="KW-0966">Cell projection</keyword>
<dbReference type="Proteomes" id="UP000270296">
    <property type="component" value="Unassembled WGS sequence"/>
</dbReference>
<dbReference type="Pfam" id="PF00635">
    <property type="entry name" value="Motile_Sperm"/>
    <property type="match status" value="1"/>
</dbReference>
<comment type="function">
    <text evidence="5 7">Central component in molecular interactions underlying sperm crawling. Forms an extensive filament system that extends from sperm villipoda, along the leading edge of the pseudopod.</text>
</comment>
<evidence type="ECO:0000256" key="3">
    <source>
        <dbReference type="ARBA" id="ARBA00023212"/>
    </source>
</evidence>
<accession>A0A183JBC8</accession>
<dbReference type="OrthoDB" id="5912162at2759"/>
<reference evidence="11" key="1">
    <citation type="submission" date="2016-06" db="UniProtKB">
        <authorList>
            <consortium name="WormBaseParasite"/>
        </authorList>
    </citation>
    <scope>IDENTIFICATION</scope>
</reference>
<dbReference type="PANTHER" id="PTHR22920:SF26">
    <property type="entry name" value="MAJOR SPERM PROTEIN"/>
    <property type="match status" value="1"/>
</dbReference>
<keyword evidence="2" id="KW-0963">Cytoplasm</keyword>
<evidence type="ECO:0000256" key="7">
    <source>
        <dbReference type="RuleBase" id="RU003425"/>
    </source>
</evidence>
<evidence type="ECO:0000313" key="10">
    <source>
        <dbReference type="Proteomes" id="UP000270296"/>
    </source>
</evidence>
<reference evidence="9 10" key="2">
    <citation type="submission" date="2018-11" db="EMBL/GenBank/DDBJ databases">
        <authorList>
            <consortium name="Pathogen Informatics"/>
        </authorList>
    </citation>
    <scope>NUCLEOTIDE SEQUENCE [LARGE SCALE GENOMIC DNA]</scope>
</reference>
<evidence type="ECO:0000256" key="6">
    <source>
        <dbReference type="ARBA" id="ARBA00037818"/>
    </source>
</evidence>
<evidence type="ECO:0000256" key="1">
    <source>
        <dbReference type="ARBA" id="ARBA00004245"/>
    </source>
</evidence>
<dbReference type="InterPro" id="IPR013783">
    <property type="entry name" value="Ig-like_fold"/>
</dbReference>
<dbReference type="Gene3D" id="2.60.40.10">
    <property type="entry name" value="Immunoglobulins"/>
    <property type="match status" value="1"/>
</dbReference>
<evidence type="ECO:0000256" key="2">
    <source>
        <dbReference type="ARBA" id="ARBA00022490"/>
    </source>
</evidence>
<gene>
    <name evidence="9" type="ORF">SBAD_LOCUS13176</name>
</gene>
<protein>
    <recommendedName>
        <fullName evidence="7">Major sperm protein</fullName>
    </recommendedName>
</protein>
<dbReference type="AlphaFoldDB" id="A0A183JBC8"/>
<dbReference type="SUPFAM" id="SSF49354">
    <property type="entry name" value="PapD-like"/>
    <property type="match status" value="1"/>
</dbReference>
<name>A0A183JBC8_9BILA</name>
<dbReference type="WBParaSite" id="SBAD_0001359301-mRNA-1">
    <property type="protein sequence ID" value="SBAD_0001359301-mRNA-1"/>
    <property type="gene ID" value="SBAD_0001359301"/>
</dbReference>
<evidence type="ECO:0000313" key="11">
    <source>
        <dbReference type="WBParaSite" id="SBAD_0001359301-mRNA-1"/>
    </source>
</evidence>
<dbReference type="InterPro" id="IPR008962">
    <property type="entry name" value="PapD-like_sf"/>
</dbReference>
<dbReference type="InterPro" id="IPR051155">
    <property type="entry name" value="Nematode_MSP"/>
</dbReference>
<dbReference type="GO" id="GO:0005856">
    <property type="term" value="C:cytoskeleton"/>
    <property type="evidence" value="ECO:0007669"/>
    <property type="project" value="UniProtKB-SubCell"/>
</dbReference>
<dbReference type="InterPro" id="IPR000535">
    <property type="entry name" value="MSP_dom"/>
</dbReference>
<organism evidence="11">
    <name type="scientific">Soboliphyme baturini</name>
    <dbReference type="NCBI Taxonomy" id="241478"/>
    <lineage>
        <taxon>Eukaryota</taxon>
        <taxon>Metazoa</taxon>
        <taxon>Ecdysozoa</taxon>
        <taxon>Nematoda</taxon>
        <taxon>Enoplea</taxon>
        <taxon>Dorylaimia</taxon>
        <taxon>Dioctophymatida</taxon>
        <taxon>Dioctophymatoidea</taxon>
        <taxon>Soboliphymatidae</taxon>
        <taxon>Soboliphyme</taxon>
    </lineage>
</organism>
<dbReference type="PANTHER" id="PTHR22920">
    <property type="entry name" value="MAJOR SPERM PROTEIN"/>
    <property type="match status" value="1"/>
</dbReference>
<evidence type="ECO:0000259" key="8">
    <source>
        <dbReference type="PROSITE" id="PS50202"/>
    </source>
</evidence>
<evidence type="ECO:0000313" key="9">
    <source>
        <dbReference type="EMBL" id="VDP55065.1"/>
    </source>
</evidence>
<keyword evidence="3 7" id="KW-0206">Cytoskeleton</keyword>
<keyword evidence="10" id="KW-1185">Reference proteome</keyword>